<organism evidence="3 4">
    <name type="scientific">Microbacterium arthrosphaerae</name>
    <dbReference type="NCBI Taxonomy" id="792652"/>
    <lineage>
        <taxon>Bacteria</taxon>
        <taxon>Bacillati</taxon>
        <taxon>Actinomycetota</taxon>
        <taxon>Actinomycetes</taxon>
        <taxon>Micrococcales</taxon>
        <taxon>Microbacteriaceae</taxon>
        <taxon>Microbacterium</taxon>
    </lineage>
</organism>
<name>A0ABU4GYB8_9MICO</name>
<evidence type="ECO:0000256" key="1">
    <source>
        <dbReference type="ARBA" id="ARBA00022729"/>
    </source>
</evidence>
<proteinExistence type="predicted"/>
<keyword evidence="2" id="KW-0472">Membrane</keyword>
<dbReference type="InterPro" id="IPR029050">
    <property type="entry name" value="Immunoprotect_excell_Ig-like"/>
</dbReference>
<evidence type="ECO:0008006" key="5">
    <source>
        <dbReference type="Google" id="ProtNLM"/>
    </source>
</evidence>
<protein>
    <recommendedName>
        <fullName evidence="5">DUF4352 domain-containing protein</fullName>
    </recommendedName>
</protein>
<sequence length="188" mass="20057">MPRAERAVHRWAAWVLGGGLVVAAWFVALGTPDEETIQAPLAVTVPVGEEAEGRNLVITITDIRRAAELHAGGWSAEGNWVVVDLEVAAVASEDAVRLRHAELIVDGVRYGASERPESLLDEQLTAGVPRAGGVAFELPAELDSGEATLELALKPDSRLDSMIVVPFDFGSVPATQSDELADTRWAKL</sequence>
<reference evidence="3 4" key="1">
    <citation type="submission" date="2023-11" db="EMBL/GenBank/DDBJ databases">
        <title>Draft genome sequence of Microbacterium arthrosphaerae JCM 30492.</title>
        <authorList>
            <person name="Zhang G."/>
            <person name="Ding Y."/>
        </authorList>
    </citation>
    <scope>NUCLEOTIDE SEQUENCE [LARGE SCALE GENOMIC DNA]</scope>
    <source>
        <strain evidence="3 4">JCM 30492</strain>
    </source>
</reference>
<comment type="caution">
    <text evidence="3">The sequence shown here is derived from an EMBL/GenBank/DDBJ whole genome shotgun (WGS) entry which is preliminary data.</text>
</comment>
<dbReference type="Proteomes" id="UP001283109">
    <property type="component" value="Unassembled WGS sequence"/>
</dbReference>
<evidence type="ECO:0000313" key="4">
    <source>
        <dbReference type="Proteomes" id="UP001283109"/>
    </source>
</evidence>
<dbReference type="EMBL" id="JAWQEV010000001">
    <property type="protein sequence ID" value="MDW4572082.1"/>
    <property type="molecule type" value="Genomic_DNA"/>
</dbReference>
<keyword evidence="2" id="KW-1133">Transmembrane helix</keyword>
<keyword evidence="1" id="KW-0732">Signal</keyword>
<keyword evidence="2" id="KW-0812">Transmembrane</keyword>
<gene>
    <name evidence="3" type="ORF">R8Z58_04740</name>
</gene>
<dbReference type="Gene3D" id="2.60.40.1240">
    <property type="match status" value="1"/>
</dbReference>
<evidence type="ECO:0000256" key="2">
    <source>
        <dbReference type="SAM" id="Phobius"/>
    </source>
</evidence>
<keyword evidence="4" id="KW-1185">Reference proteome</keyword>
<dbReference type="RefSeq" id="WP_318352588.1">
    <property type="nucleotide sequence ID" value="NZ_JAWQEV010000001.1"/>
</dbReference>
<feature type="transmembrane region" description="Helical" evidence="2">
    <location>
        <begin position="12"/>
        <end position="31"/>
    </location>
</feature>
<evidence type="ECO:0000313" key="3">
    <source>
        <dbReference type="EMBL" id="MDW4572082.1"/>
    </source>
</evidence>
<accession>A0ABU4GYB8</accession>